<name>A0ABN1REB5_9ACTN</name>
<proteinExistence type="predicted"/>
<protein>
    <recommendedName>
        <fullName evidence="4">PD-(D/E)XK motif protein</fullName>
    </recommendedName>
</protein>
<gene>
    <name evidence="2" type="ORF">GCM10009560_79480</name>
</gene>
<dbReference type="RefSeq" id="WP_343955661.1">
    <property type="nucleotide sequence ID" value="NZ_BAAAHQ010000105.1"/>
</dbReference>
<evidence type="ECO:0000313" key="3">
    <source>
        <dbReference type="Proteomes" id="UP001501578"/>
    </source>
</evidence>
<organism evidence="2 3">
    <name type="scientific">Nonomuraea longicatena</name>
    <dbReference type="NCBI Taxonomy" id="83682"/>
    <lineage>
        <taxon>Bacteria</taxon>
        <taxon>Bacillati</taxon>
        <taxon>Actinomycetota</taxon>
        <taxon>Actinomycetes</taxon>
        <taxon>Streptosporangiales</taxon>
        <taxon>Streptosporangiaceae</taxon>
        <taxon>Nonomuraea</taxon>
    </lineage>
</organism>
<dbReference type="EMBL" id="BAAAHQ010000105">
    <property type="protein sequence ID" value="GAA0955660.1"/>
    <property type="molecule type" value="Genomic_DNA"/>
</dbReference>
<accession>A0ABN1REB5</accession>
<evidence type="ECO:0000313" key="2">
    <source>
        <dbReference type="EMBL" id="GAA0955660.1"/>
    </source>
</evidence>
<feature type="region of interest" description="Disordered" evidence="1">
    <location>
        <begin position="1"/>
        <end position="27"/>
    </location>
</feature>
<dbReference type="Proteomes" id="UP001501578">
    <property type="component" value="Unassembled WGS sequence"/>
</dbReference>
<evidence type="ECO:0000256" key="1">
    <source>
        <dbReference type="SAM" id="MobiDB-lite"/>
    </source>
</evidence>
<sequence>MTTPTPEELEQSFLAAEEKGGPPEGSVRRRILPSSKVDIFVEVRFPGLEWALVVRSREKLEDRDLMLTNGLTCRIREGSVEILADQQTDRLLFCSLLADLVGHLQLPSKMPTRTLVRRLNAWRRMLTRGLPTGLTPEARLGLFGELLVLQDLMLSALGTAAVRSWVGPRQSPQDFVLGSTAVEVKSVARKQMHSCRISNENQLDSDGLNSLFLVHQVVDQSPEGISLPELVDDLREDPLLGPELSWFENSLMEAGWLDSHRDNYLSDRYALVRRQCFTIETGFPRMTPVDLPAGVSGVSYFIDLSTCESHRVDEGKVRESLIGAGAAER</sequence>
<dbReference type="InterPro" id="IPR025534">
    <property type="entry name" value="DUF4420"/>
</dbReference>
<reference evidence="3" key="1">
    <citation type="journal article" date="2019" name="Int. J. Syst. Evol. Microbiol.">
        <title>The Global Catalogue of Microorganisms (GCM) 10K type strain sequencing project: providing services to taxonomists for standard genome sequencing and annotation.</title>
        <authorList>
            <consortium name="The Broad Institute Genomics Platform"/>
            <consortium name="The Broad Institute Genome Sequencing Center for Infectious Disease"/>
            <person name="Wu L."/>
            <person name="Ma J."/>
        </authorList>
    </citation>
    <scope>NUCLEOTIDE SEQUENCE [LARGE SCALE GENOMIC DNA]</scope>
    <source>
        <strain evidence="3">JCM 11136</strain>
    </source>
</reference>
<dbReference type="Pfam" id="PF14390">
    <property type="entry name" value="DUF4420"/>
    <property type="match status" value="1"/>
</dbReference>
<evidence type="ECO:0008006" key="4">
    <source>
        <dbReference type="Google" id="ProtNLM"/>
    </source>
</evidence>
<comment type="caution">
    <text evidence="2">The sequence shown here is derived from an EMBL/GenBank/DDBJ whole genome shotgun (WGS) entry which is preliminary data.</text>
</comment>
<keyword evidence="3" id="KW-1185">Reference proteome</keyword>